<evidence type="ECO:0000256" key="7">
    <source>
        <dbReference type="RuleBase" id="RU000434"/>
    </source>
</evidence>
<dbReference type="InterPro" id="IPR007642">
    <property type="entry name" value="RNA_pol_Rpb2_2"/>
</dbReference>
<dbReference type="Gene3D" id="2.40.50.100">
    <property type="match status" value="1"/>
</dbReference>
<dbReference type="HAMAP" id="MF_01321">
    <property type="entry name" value="RNApol_bact_RpoB"/>
    <property type="match status" value="1"/>
</dbReference>
<reference evidence="18" key="1">
    <citation type="journal article" date="2019" name="Int. J. Syst. Evol. Microbiol.">
        <title>The Global Catalogue of Microorganisms (GCM) 10K type strain sequencing project: providing services to taxonomists for standard genome sequencing and annotation.</title>
        <authorList>
            <consortium name="The Broad Institute Genomics Platform"/>
            <consortium name="The Broad Institute Genome Sequencing Center for Infectious Disease"/>
            <person name="Wu L."/>
            <person name="Ma J."/>
        </authorList>
    </citation>
    <scope>NUCLEOTIDE SEQUENCE [LARGE SCALE GENOMIC DNA]</scope>
    <source>
        <strain evidence="18">CGMCC 4.7106</strain>
    </source>
</reference>
<evidence type="ECO:0000256" key="3">
    <source>
        <dbReference type="ARBA" id="ARBA00022695"/>
    </source>
</evidence>
<name>A0ABW5D4I3_9BACT</name>
<evidence type="ECO:0000256" key="9">
    <source>
        <dbReference type="SAM" id="Coils"/>
    </source>
</evidence>
<dbReference type="Pfam" id="PF00562">
    <property type="entry name" value="RNA_pol_Rpb2_6"/>
    <property type="match status" value="1"/>
</dbReference>
<keyword evidence="1 6" id="KW-0240">DNA-directed RNA polymerase</keyword>
<dbReference type="InterPro" id="IPR019462">
    <property type="entry name" value="DNA-dir_RNA_pol_bsu_external_1"/>
</dbReference>
<dbReference type="CDD" id="cd00653">
    <property type="entry name" value="RNA_pol_B_RPB2"/>
    <property type="match status" value="1"/>
</dbReference>
<dbReference type="PROSITE" id="PS01166">
    <property type="entry name" value="RNA_POL_BETA"/>
    <property type="match status" value="1"/>
</dbReference>
<sequence>MAERLYFGKFEEVIDPPNLIEVQSRSYDEFLQKDVSPGDRSDTGLQAVFREVFPIKSYDEAIELDFVSYDIEDPKITSLESLRNSESFSAALYVTFKLKDETGTKKERVYMGELPMMTRRGTFIINGAERVIVSQLHRSPGICFETSQHLNGKMLHSFRIIPDRGSWLEVQFDTNDLLYVYLDRRRRRRKFLATTFLRVLGYPTDRDIVSHFYSIENLALNSKMDEAELGHKVPFEDILDGELVIAKAYEPLTAGIVKQLLALGHKKLEVIDGREDEILLKSLRKDPAKDEESALKDIYRKLRPGDPPTASNARALLKRLFFDAKKYDLTRVGRYKINQKLGIGVDSDQRIMVPEDFLAAVRYILKLKKGEGVIDDIDHLGSRRVRAVGELLANQCRVGLARTERLVKERMTLFDVNIEGMTPQKLINPKALSAVVRDFFGRSQLSQFMDQTNPLAELTHKRRLSALGPGGLNRDRAGFEVRDVHPSHYGRICPIETPEGPNIGLINSMCTYARINEFGFIETPYRKVKDGIVTNEIEYLTADQEENYLIAQASNVIDKDGRFDNERIDARERGEFIESTPAEVHYMDVSPKQLVSVAAGLIPFLEHDDANRALMGSNMQRQGVPLLVSESPFVGTGLEGKAARDSRAVVVSEADGIVAAATAEIIITSIDGKLPVSDEKFLSEPESVKTNVTKGIFAYPLRKFMRSNAGTCINQKPIVKVGQKIKKGHVLADGPNTEDGELAIGRNVLVAFMPWNGYNFEDAIVISERVVKDDVYTSIHISEFDVAARDTKLGPEEITRDIPNVGEEALRNLDHDGIIRIGAEVKPGDILIGKITPKSETELAPEERLLRAIFGEKAADVKDTSLRVPSGCTGIVQDVRVSSHGLAKKRAEKVDPVELKKHLKKINDEHKKKADKLTDDLTEKLSDILLGEKIPLDVVNAQTGEIIIPANRKITKTLLRKLASVHDHIEIDPSPIRNKIVEIINSFEGRFQELDTDRERKLDQLESGDDVDPGVIKEVKVFIAAKRKLSVGDKMAGRHGNKGVVATIVPEEDMPFLHDGTPVDICLNPLGVPSRMNVGQVLETHLGVAAKALGFKVATPIFDGIKEDIIWNFMSEAKKVDGVKMIGGGEKARERLPGEPETPGYTWIGDGKDGSVAGKSTLYDGRTGEAFHNPIVVGYIYMLKLGHLVADKIHARAVGPYSLVTQQPLGGKAQYGGQRFGEMEVWALEAYGAAYTLQEILTVKSDDVQGRTRIYEAIVKGDNNLEAGTPESFNVLIKEMQSLGLDVRPGRQGQTNHGSPLAGGGMDDFSLDDLTL</sequence>
<evidence type="ECO:0000259" key="16">
    <source>
        <dbReference type="Pfam" id="PF10385"/>
    </source>
</evidence>
<dbReference type="Proteomes" id="UP001597375">
    <property type="component" value="Unassembled WGS sequence"/>
</dbReference>
<dbReference type="Gene3D" id="2.40.270.10">
    <property type="entry name" value="DNA-directed RNA polymerase, subunit 2, domain 6"/>
    <property type="match status" value="2"/>
</dbReference>
<dbReference type="PANTHER" id="PTHR20856">
    <property type="entry name" value="DNA-DIRECTED RNA POLYMERASE I SUBUNIT 2"/>
    <property type="match status" value="1"/>
</dbReference>
<evidence type="ECO:0000256" key="6">
    <source>
        <dbReference type="HAMAP-Rule" id="MF_01321"/>
    </source>
</evidence>
<dbReference type="EC" id="2.7.7.6" evidence="6 8"/>
<dbReference type="NCBIfam" id="TIGR02013">
    <property type="entry name" value="rpoB"/>
    <property type="match status" value="1"/>
</dbReference>
<evidence type="ECO:0000313" key="17">
    <source>
        <dbReference type="EMBL" id="MFD2255977.1"/>
    </source>
</evidence>
<evidence type="ECO:0000256" key="4">
    <source>
        <dbReference type="ARBA" id="ARBA00023163"/>
    </source>
</evidence>
<keyword evidence="18" id="KW-1185">Reference proteome</keyword>
<feature type="domain" description="RNA polymerase beta subunit protrusion" evidence="14">
    <location>
        <begin position="19"/>
        <end position="431"/>
    </location>
</feature>
<dbReference type="InterPro" id="IPR042107">
    <property type="entry name" value="DNA-dir_RNA_pol_bsu_ext_1_sf"/>
</dbReference>
<dbReference type="SUPFAM" id="SSF64484">
    <property type="entry name" value="beta and beta-prime subunits of DNA dependent RNA-polymerase"/>
    <property type="match status" value="1"/>
</dbReference>
<evidence type="ECO:0000259" key="13">
    <source>
        <dbReference type="Pfam" id="PF04561"/>
    </source>
</evidence>
<keyword evidence="9" id="KW-0175">Coiled coil</keyword>
<dbReference type="InterPro" id="IPR007645">
    <property type="entry name" value="RNA_pol_Rpb2_3"/>
</dbReference>
<feature type="coiled-coil region" evidence="9">
    <location>
        <begin position="900"/>
        <end position="927"/>
    </location>
</feature>
<organism evidence="17 18">
    <name type="scientific">Luteolibacter algae</name>
    <dbReference type="NCBI Taxonomy" id="454151"/>
    <lineage>
        <taxon>Bacteria</taxon>
        <taxon>Pseudomonadati</taxon>
        <taxon>Verrucomicrobiota</taxon>
        <taxon>Verrucomicrobiia</taxon>
        <taxon>Verrucomicrobiales</taxon>
        <taxon>Verrucomicrobiaceae</taxon>
        <taxon>Luteolibacter</taxon>
    </lineage>
</organism>
<dbReference type="Gene3D" id="2.30.150.10">
    <property type="entry name" value="DNA-directed RNA polymerase, beta subunit, external 1 domain"/>
    <property type="match status" value="1"/>
</dbReference>
<comment type="similarity">
    <text evidence="6 7">Belongs to the RNA polymerase beta chain family.</text>
</comment>
<feature type="domain" description="DNA-directed RNA polymerase beta subunit external 1" evidence="16">
    <location>
        <begin position="525"/>
        <end position="590"/>
    </location>
</feature>
<dbReference type="Gene3D" id="2.40.50.150">
    <property type="match status" value="1"/>
</dbReference>
<feature type="region of interest" description="Disordered" evidence="10">
    <location>
        <begin position="1287"/>
        <end position="1306"/>
    </location>
</feature>
<evidence type="ECO:0000256" key="1">
    <source>
        <dbReference type="ARBA" id="ARBA00022478"/>
    </source>
</evidence>
<keyword evidence="4 6" id="KW-0804">Transcription</keyword>
<dbReference type="InterPro" id="IPR010243">
    <property type="entry name" value="RNA_pol_bsu_bac"/>
</dbReference>
<dbReference type="InterPro" id="IPR015712">
    <property type="entry name" value="DNA-dir_RNA_pol_su2"/>
</dbReference>
<evidence type="ECO:0000259" key="12">
    <source>
        <dbReference type="Pfam" id="PF04560"/>
    </source>
</evidence>
<feature type="domain" description="RNA polymerase Rpb2" evidence="12">
    <location>
        <begin position="1216"/>
        <end position="1288"/>
    </location>
</feature>
<evidence type="ECO:0000259" key="11">
    <source>
        <dbReference type="Pfam" id="PF00562"/>
    </source>
</evidence>
<dbReference type="InterPro" id="IPR037034">
    <property type="entry name" value="RNA_pol_Rpb2_2_sf"/>
</dbReference>
<dbReference type="Gene3D" id="3.90.1800.10">
    <property type="entry name" value="RNA polymerase alpha subunit dimerisation domain"/>
    <property type="match status" value="1"/>
</dbReference>
<dbReference type="InterPro" id="IPR014724">
    <property type="entry name" value="RNA_pol_RPB2_OB-fold"/>
</dbReference>
<dbReference type="EMBL" id="JBHUIT010000003">
    <property type="protein sequence ID" value="MFD2255977.1"/>
    <property type="molecule type" value="Genomic_DNA"/>
</dbReference>
<evidence type="ECO:0000256" key="8">
    <source>
        <dbReference type="RuleBase" id="RU363031"/>
    </source>
</evidence>
<dbReference type="InterPro" id="IPR007641">
    <property type="entry name" value="RNA_pol_Rpb2_7"/>
</dbReference>
<dbReference type="InterPro" id="IPR007121">
    <property type="entry name" value="RNA_pol_bsu_CS"/>
</dbReference>
<dbReference type="Pfam" id="PF04560">
    <property type="entry name" value="RNA_pol_Rpb2_7"/>
    <property type="match status" value="1"/>
</dbReference>
<keyword evidence="3 6" id="KW-0548">Nucleotidyltransferase</keyword>
<gene>
    <name evidence="6 17" type="primary">rpoB</name>
    <name evidence="17" type="ORF">ACFSSA_04745</name>
</gene>
<feature type="domain" description="RNA polymerase Rpb2" evidence="15">
    <location>
        <begin position="447"/>
        <end position="515"/>
    </location>
</feature>
<dbReference type="Pfam" id="PF10385">
    <property type="entry name" value="RNA_pol_Rpb2_45"/>
    <property type="match status" value="1"/>
</dbReference>
<evidence type="ECO:0000256" key="10">
    <source>
        <dbReference type="SAM" id="MobiDB-lite"/>
    </source>
</evidence>
<dbReference type="Pfam" id="PF04563">
    <property type="entry name" value="RNA_pol_Rpb2_1"/>
    <property type="match status" value="1"/>
</dbReference>
<comment type="function">
    <text evidence="6 8">DNA-dependent RNA polymerase catalyzes the transcription of DNA into RNA using the four ribonucleoside triphosphates as substrates.</text>
</comment>
<dbReference type="GO" id="GO:0000428">
    <property type="term" value="C:DNA-directed RNA polymerase complex"/>
    <property type="evidence" value="ECO:0007669"/>
    <property type="project" value="UniProtKB-KW"/>
</dbReference>
<feature type="domain" description="DNA-directed RNA polymerase subunit 2 hybrid-binding" evidence="11">
    <location>
        <begin position="696"/>
        <end position="1214"/>
    </location>
</feature>
<dbReference type="InterPro" id="IPR037033">
    <property type="entry name" value="DNA-dir_RNAP_su2_hyb_sf"/>
</dbReference>
<dbReference type="InterPro" id="IPR007120">
    <property type="entry name" value="DNA-dir_RNAP_su2_dom"/>
</dbReference>
<comment type="caution">
    <text evidence="17">The sequence shown here is derived from an EMBL/GenBank/DDBJ whole genome shotgun (WGS) entry which is preliminary data.</text>
</comment>
<comment type="catalytic activity">
    <reaction evidence="5 6 8">
        <text>RNA(n) + a ribonucleoside 5'-triphosphate = RNA(n+1) + diphosphate</text>
        <dbReference type="Rhea" id="RHEA:21248"/>
        <dbReference type="Rhea" id="RHEA-COMP:14527"/>
        <dbReference type="Rhea" id="RHEA-COMP:17342"/>
        <dbReference type="ChEBI" id="CHEBI:33019"/>
        <dbReference type="ChEBI" id="CHEBI:61557"/>
        <dbReference type="ChEBI" id="CHEBI:140395"/>
        <dbReference type="EC" id="2.7.7.6"/>
    </reaction>
</comment>
<evidence type="ECO:0000259" key="15">
    <source>
        <dbReference type="Pfam" id="PF04565"/>
    </source>
</evidence>
<evidence type="ECO:0000256" key="5">
    <source>
        <dbReference type="ARBA" id="ARBA00048552"/>
    </source>
</evidence>
<dbReference type="Pfam" id="PF04565">
    <property type="entry name" value="RNA_pol_Rpb2_3"/>
    <property type="match status" value="1"/>
</dbReference>
<accession>A0ABW5D4I3</accession>
<dbReference type="GO" id="GO:0003899">
    <property type="term" value="F:DNA-directed RNA polymerase activity"/>
    <property type="evidence" value="ECO:0007669"/>
    <property type="project" value="UniProtKB-EC"/>
</dbReference>
<dbReference type="InterPro" id="IPR007644">
    <property type="entry name" value="RNA_pol_bsu_protrusion"/>
</dbReference>
<protein>
    <recommendedName>
        <fullName evidence="6 8">DNA-directed RNA polymerase subunit beta</fullName>
        <shortName evidence="6">RNAP subunit beta</shortName>
        <ecNumber evidence="6 8">2.7.7.6</ecNumber>
    </recommendedName>
    <alternativeName>
        <fullName evidence="6">RNA polymerase subunit beta</fullName>
    </alternativeName>
    <alternativeName>
        <fullName evidence="6">Transcriptase subunit beta</fullName>
    </alternativeName>
</protein>
<dbReference type="NCBIfam" id="NF001616">
    <property type="entry name" value="PRK00405.1"/>
    <property type="match status" value="1"/>
</dbReference>
<comment type="subunit">
    <text evidence="6 8">The RNAP catalytic core consists of 2 alpha, 1 beta, 1 beta' and 1 omega subunit. When a sigma factor is associated with the core the holoenzyme is formed, which can initiate transcription.</text>
</comment>
<feature type="domain" description="RNA polymerase Rpb2" evidence="13">
    <location>
        <begin position="275"/>
        <end position="386"/>
    </location>
</feature>
<evidence type="ECO:0000256" key="2">
    <source>
        <dbReference type="ARBA" id="ARBA00022679"/>
    </source>
</evidence>
<evidence type="ECO:0000259" key="14">
    <source>
        <dbReference type="Pfam" id="PF04563"/>
    </source>
</evidence>
<keyword evidence="2 6" id="KW-0808">Transferase</keyword>
<dbReference type="Gene3D" id="3.90.1110.10">
    <property type="entry name" value="RNA polymerase Rpb2, domain 2"/>
    <property type="match status" value="2"/>
</dbReference>
<proteinExistence type="inferred from homology"/>
<dbReference type="Gene3D" id="3.90.1100.10">
    <property type="match status" value="2"/>
</dbReference>
<evidence type="ECO:0000313" key="18">
    <source>
        <dbReference type="Proteomes" id="UP001597375"/>
    </source>
</evidence>
<dbReference type="RefSeq" id="WP_386818813.1">
    <property type="nucleotide sequence ID" value="NZ_JBHUIT010000003.1"/>
</dbReference>
<dbReference type="Pfam" id="PF04561">
    <property type="entry name" value="RNA_pol_Rpb2_2"/>
    <property type="match status" value="1"/>
</dbReference>